<evidence type="ECO:0000313" key="2">
    <source>
        <dbReference type="EMBL" id="MBO8484924.1"/>
    </source>
</evidence>
<sequence length="80" mass="8355">MARLFSVVAVILAATVSYAAIAGEYGAPVATGCAGQEDNSRRGDFRKAMELLDRGMYDRAGEMFSDIAAATGNIDAEGYG</sequence>
<feature type="chain" id="PRO_5039570212" evidence="1">
    <location>
        <begin position="20"/>
        <end position="80"/>
    </location>
</feature>
<dbReference type="AlphaFoldDB" id="A0A9D9NRC5"/>
<name>A0A9D9NRC5_9BACT</name>
<feature type="non-terminal residue" evidence="2">
    <location>
        <position position="80"/>
    </location>
</feature>
<organism evidence="2 3">
    <name type="scientific">Candidatus Cryptobacteroides excrementavium</name>
    <dbReference type="NCBI Taxonomy" id="2840759"/>
    <lineage>
        <taxon>Bacteria</taxon>
        <taxon>Pseudomonadati</taxon>
        <taxon>Bacteroidota</taxon>
        <taxon>Bacteroidia</taxon>
        <taxon>Bacteroidales</taxon>
        <taxon>Candidatus Cryptobacteroides</taxon>
    </lineage>
</organism>
<dbReference type="EMBL" id="JADILX010000013">
    <property type="protein sequence ID" value="MBO8484924.1"/>
    <property type="molecule type" value="Genomic_DNA"/>
</dbReference>
<accession>A0A9D9NRC5</accession>
<dbReference type="Proteomes" id="UP000823750">
    <property type="component" value="Unassembled WGS sequence"/>
</dbReference>
<proteinExistence type="predicted"/>
<keyword evidence="1" id="KW-0732">Signal</keyword>
<reference evidence="2" key="2">
    <citation type="journal article" date="2021" name="PeerJ">
        <title>Extensive microbial diversity within the chicken gut microbiome revealed by metagenomics and culture.</title>
        <authorList>
            <person name="Gilroy R."/>
            <person name="Ravi A."/>
            <person name="Getino M."/>
            <person name="Pursley I."/>
            <person name="Horton D.L."/>
            <person name="Alikhan N.F."/>
            <person name="Baker D."/>
            <person name="Gharbi K."/>
            <person name="Hall N."/>
            <person name="Watson M."/>
            <person name="Adriaenssens E.M."/>
            <person name="Foster-Nyarko E."/>
            <person name="Jarju S."/>
            <person name="Secka A."/>
            <person name="Antonio M."/>
            <person name="Oren A."/>
            <person name="Chaudhuri R.R."/>
            <person name="La Ragione R."/>
            <person name="Hildebrand F."/>
            <person name="Pallen M.J."/>
        </authorList>
    </citation>
    <scope>NUCLEOTIDE SEQUENCE</scope>
    <source>
        <strain evidence="2">B2-16538</strain>
    </source>
</reference>
<gene>
    <name evidence="2" type="ORF">IAB78_00675</name>
</gene>
<protein>
    <submittedName>
        <fullName evidence="2">Uncharacterized protein</fullName>
    </submittedName>
</protein>
<reference evidence="2" key="1">
    <citation type="submission" date="2020-10" db="EMBL/GenBank/DDBJ databases">
        <authorList>
            <person name="Gilroy R."/>
        </authorList>
    </citation>
    <scope>NUCLEOTIDE SEQUENCE</scope>
    <source>
        <strain evidence="2">B2-16538</strain>
    </source>
</reference>
<feature type="signal peptide" evidence="1">
    <location>
        <begin position="1"/>
        <end position="19"/>
    </location>
</feature>
<comment type="caution">
    <text evidence="2">The sequence shown here is derived from an EMBL/GenBank/DDBJ whole genome shotgun (WGS) entry which is preliminary data.</text>
</comment>
<evidence type="ECO:0000313" key="3">
    <source>
        <dbReference type="Proteomes" id="UP000823750"/>
    </source>
</evidence>
<evidence type="ECO:0000256" key="1">
    <source>
        <dbReference type="SAM" id="SignalP"/>
    </source>
</evidence>